<keyword evidence="3" id="KW-1185">Reference proteome</keyword>
<name>A0ABV0RZU0_9TELE</name>
<dbReference type="Pfam" id="PF04677">
    <property type="entry name" value="CwfJ_C_1"/>
    <property type="match status" value="1"/>
</dbReference>
<dbReference type="InterPro" id="IPR040194">
    <property type="entry name" value="Cwf19-like"/>
</dbReference>
<protein>
    <recommendedName>
        <fullName evidence="1">Cwf19-like C-terminal domain-containing protein</fullName>
    </recommendedName>
</protein>
<dbReference type="PANTHER" id="PTHR12072:SF4">
    <property type="entry name" value="CWF19-LIKE PROTEIN 1"/>
    <property type="match status" value="1"/>
</dbReference>
<dbReference type="Gene3D" id="3.30.428.10">
    <property type="entry name" value="HIT-like"/>
    <property type="match status" value="1"/>
</dbReference>
<dbReference type="SUPFAM" id="SSF54197">
    <property type="entry name" value="HIT-like"/>
    <property type="match status" value="1"/>
</dbReference>
<evidence type="ECO:0000259" key="1">
    <source>
        <dbReference type="Pfam" id="PF04677"/>
    </source>
</evidence>
<dbReference type="EMBL" id="JAHRIN010060444">
    <property type="protein sequence ID" value="MEQ2212842.1"/>
    <property type="molecule type" value="Genomic_DNA"/>
</dbReference>
<organism evidence="2 3">
    <name type="scientific">Xenoophorus captivus</name>
    <dbReference type="NCBI Taxonomy" id="1517983"/>
    <lineage>
        <taxon>Eukaryota</taxon>
        <taxon>Metazoa</taxon>
        <taxon>Chordata</taxon>
        <taxon>Craniata</taxon>
        <taxon>Vertebrata</taxon>
        <taxon>Euteleostomi</taxon>
        <taxon>Actinopterygii</taxon>
        <taxon>Neopterygii</taxon>
        <taxon>Teleostei</taxon>
        <taxon>Neoteleostei</taxon>
        <taxon>Acanthomorphata</taxon>
        <taxon>Ovalentaria</taxon>
        <taxon>Atherinomorphae</taxon>
        <taxon>Cyprinodontiformes</taxon>
        <taxon>Goodeidae</taxon>
        <taxon>Xenoophorus</taxon>
    </lineage>
</organism>
<evidence type="ECO:0000313" key="3">
    <source>
        <dbReference type="Proteomes" id="UP001434883"/>
    </source>
</evidence>
<sequence>MTVEFLGSHFLRNHVVLQENAQHVSRFIALAAVNNPAKKKCYLALAKGPLTPRHVLILPIGHYQSVVELSSEVVEEMEKYKSALRNFYKSKGERCVLFERNYRSQHLQLQVKHQLLEFCAMLTFSKH</sequence>
<proteinExistence type="predicted"/>
<comment type="caution">
    <text evidence="2">The sequence shown here is derived from an EMBL/GenBank/DDBJ whole genome shotgun (WGS) entry which is preliminary data.</text>
</comment>
<reference evidence="2 3" key="1">
    <citation type="submission" date="2021-06" db="EMBL/GenBank/DDBJ databases">
        <authorList>
            <person name="Palmer J.M."/>
        </authorList>
    </citation>
    <scope>NUCLEOTIDE SEQUENCE [LARGE SCALE GENOMIC DNA]</scope>
    <source>
        <strain evidence="2 3">XC_2019</strain>
        <tissue evidence="2">Muscle</tissue>
    </source>
</reference>
<gene>
    <name evidence="2" type="ORF">XENOCAPTIV_005765</name>
</gene>
<feature type="domain" description="Cwf19-like C-terminal" evidence="1">
    <location>
        <begin position="39"/>
        <end position="111"/>
    </location>
</feature>
<accession>A0ABV0RZU0</accession>
<evidence type="ECO:0000313" key="2">
    <source>
        <dbReference type="EMBL" id="MEQ2212842.1"/>
    </source>
</evidence>
<dbReference type="InterPro" id="IPR036265">
    <property type="entry name" value="HIT-like_sf"/>
</dbReference>
<dbReference type="PANTHER" id="PTHR12072">
    <property type="entry name" value="CWF19, CELL CYCLE CONTROL PROTEIN"/>
    <property type="match status" value="1"/>
</dbReference>
<dbReference type="InterPro" id="IPR006768">
    <property type="entry name" value="Cwf19-like_C_dom-1"/>
</dbReference>
<dbReference type="Proteomes" id="UP001434883">
    <property type="component" value="Unassembled WGS sequence"/>
</dbReference>